<dbReference type="GO" id="GO:0008761">
    <property type="term" value="F:UDP-N-acetylglucosamine 2-epimerase activity"/>
    <property type="evidence" value="ECO:0007669"/>
    <property type="project" value="TreeGrafter"/>
</dbReference>
<name>A0A419DAP7_9BACT</name>
<dbReference type="SUPFAM" id="SSF53067">
    <property type="entry name" value="Actin-like ATPase domain"/>
    <property type="match status" value="1"/>
</dbReference>
<dbReference type="AlphaFoldDB" id="A0A419DAP7"/>
<organism evidence="2 3">
    <name type="scientific">candidate division WS5 bacterium</name>
    <dbReference type="NCBI Taxonomy" id="2093353"/>
    <lineage>
        <taxon>Bacteria</taxon>
        <taxon>candidate division WS5</taxon>
    </lineage>
</organism>
<dbReference type="Gene3D" id="3.30.420.40">
    <property type="match status" value="2"/>
</dbReference>
<comment type="similarity">
    <text evidence="1">Belongs to the ROK (NagC/XylR) family.</text>
</comment>
<dbReference type="Proteomes" id="UP000285655">
    <property type="component" value="Unassembled WGS sequence"/>
</dbReference>
<dbReference type="InterPro" id="IPR043129">
    <property type="entry name" value="ATPase_NBD"/>
</dbReference>
<evidence type="ECO:0000256" key="1">
    <source>
        <dbReference type="ARBA" id="ARBA00006479"/>
    </source>
</evidence>
<evidence type="ECO:0000313" key="2">
    <source>
        <dbReference type="EMBL" id="RJO60219.1"/>
    </source>
</evidence>
<reference evidence="2 3" key="1">
    <citation type="journal article" date="2017" name="ISME J.">
        <title>Energy and carbon metabolisms in a deep terrestrial subsurface fluid microbial community.</title>
        <authorList>
            <person name="Momper L."/>
            <person name="Jungbluth S.P."/>
            <person name="Lee M.D."/>
            <person name="Amend J.P."/>
        </authorList>
    </citation>
    <scope>NUCLEOTIDE SEQUENCE [LARGE SCALE GENOMIC DNA]</scope>
    <source>
        <strain evidence="2">SURF_29</strain>
    </source>
</reference>
<sequence length="312" mass="34372">MEKESRNIITIDIGGTNIRIGLIDSNGKIEKITRLKKPHIGEISELILSTIKTFFSKEELKNAELIAVASAGKVDNEKGTLKSSSIGKGVLPLGKDLKEEFSKDVILINDANAAAYGEFSKYRDRTNNLVYITISTGIGGGAVVDGRLLGAEINATEIGHIIVKEEDYHILCNCGFENHWEAFASGKGIPKFFKEWAKKKGINQGKSYTSAEDIFQAAKKGGSLEKRFLEKIGEYNGRGLSTIMALYMPDIVVIGGSVVHHNQKEILEPMIKNTEKHYKLPEIIITESGDDVCIIGAAMYAFDNLREKKYAK</sequence>
<accession>A0A419DAP7</accession>
<evidence type="ECO:0000313" key="3">
    <source>
        <dbReference type="Proteomes" id="UP000285655"/>
    </source>
</evidence>
<dbReference type="PANTHER" id="PTHR18964">
    <property type="entry name" value="ROK (REPRESSOR, ORF, KINASE) FAMILY"/>
    <property type="match status" value="1"/>
</dbReference>
<dbReference type="EMBL" id="QZJW01000050">
    <property type="protein sequence ID" value="RJO60219.1"/>
    <property type="molecule type" value="Genomic_DNA"/>
</dbReference>
<dbReference type="InterPro" id="IPR000600">
    <property type="entry name" value="ROK"/>
</dbReference>
<proteinExistence type="inferred from homology"/>
<gene>
    <name evidence="2" type="ORF">C4544_05585</name>
</gene>
<dbReference type="CDD" id="cd24063">
    <property type="entry name" value="ASKHA_NBD_ROK_ApGLK-like"/>
    <property type="match status" value="1"/>
</dbReference>
<comment type="caution">
    <text evidence="2">The sequence shown here is derived from an EMBL/GenBank/DDBJ whole genome shotgun (WGS) entry which is preliminary data.</text>
</comment>
<dbReference type="Pfam" id="PF00480">
    <property type="entry name" value="ROK"/>
    <property type="match status" value="1"/>
</dbReference>
<dbReference type="GO" id="GO:0009384">
    <property type="term" value="F:N-acylmannosamine kinase activity"/>
    <property type="evidence" value="ECO:0007669"/>
    <property type="project" value="TreeGrafter"/>
</dbReference>
<dbReference type="PANTHER" id="PTHR18964:SF149">
    <property type="entry name" value="BIFUNCTIONAL UDP-N-ACETYLGLUCOSAMINE 2-EPIMERASE_N-ACETYLMANNOSAMINE KINASE"/>
    <property type="match status" value="1"/>
</dbReference>
<protein>
    <submittedName>
        <fullName evidence="2">ROK family protein</fullName>
    </submittedName>
</protein>